<evidence type="ECO:0000313" key="1">
    <source>
        <dbReference type="EMBL" id="JAD16002.1"/>
    </source>
</evidence>
<accession>A0A0A8XWB5</accession>
<reference evidence="1" key="1">
    <citation type="submission" date="2014-09" db="EMBL/GenBank/DDBJ databases">
        <authorList>
            <person name="Magalhaes I.L.F."/>
            <person name="Oliveira U."/>
            <person name="Santos F.R."/>
            <person name="Vidigal T.H.D.A."/>
            <person name="Brescovit A.D."/>
            <person name="Santos A.J."/>
        </authorList>
    </citation>
    <scope>NUCLEOTIDE SEQUENCE</scope>
    <source>
        <tissue evidence="1">Shoot tissue taken approximately 20 cm above the soil surface</tissue>
    </source>
</reference>
<dbReference type="EMBL" id="GBRH01281893">
    <property type="protein sequence ID" value="JAD16002.1"/>
    <property type="molecule type" value="Transcribed_RNA"/>
</dbReference>
<reference evidence="1" key="2">
    <citation type="journal article" date="2015" name="Data Brief">
        <title>Shoot transcriptome of the giant reed, Arundo donax.</title>
        <authorList>
            <person name="Barrero R.A."/>
            <person name="Guerrero F.D."/>
            <person name="Moolhuijzen P."/>
            <person name="Goolsby J.A."/>
            <person name="Tidwell J."/>
            <person name="Bellgard S.E."/>
            <person name="Bellgard M.I."/>
        </authorList>
    </citation>
    <scope>NUCLEOTIDE SEQUENCE</scope>
    <source>
        <tissue evidence="1">Shoot tissue taken approximately 20 cm above the soil surface</tissue>
    </source>
</reference>
<organism evidence="1">
    <name type="scientific">Arundo donax</name>
    <name type="common">Giant reed</name>
    <name type="synonym">Donax arundinaceus</name>
    <dbReference type="NCBI Taxonomy" id="35708"/>
    <lineage>
        <taxon>Eukaryota</taxon>
        <taxon>Viridiplantae</taxon>
        <taxon>Streptophyta</taxon>
        <taxon>Embryophyta</taxon>
        <taxon>Tracheophyta</taxon>
        <taxon>Spermatophyta</taxon>
        <taxon>Magnoliopsida</taxon>
        <taxon>Liliopsida</taxon>
        <taxon>Poales</taxon>
        <taxon>Poaceae</taxon>
        <taxon>PACMAD clade</taxon>
        <taxon>Arundinoideae</taxon>
        <taxon>Arundineae</taxon>
        <taxon>Arundo</taxon>
    </lineage>
</organism>
<dbReference type="AlphaFoldDB" id="A0A0A8XWB5"/>
<protein>
    <submittedName>
        <fullName evidence="1">Uncharacterized protein</fullName>
    </submittedName>
</protein>
<proteinExistence type="predicted"/>
<name>A0A0A8XWB5_ARUDO</name>
<sequence length="46" mass="5803">MFRIQPKYSQRYWDFSQKQHNISQMLLSKTFPSLHSWKFEWFPPPK</sequence>